<name>A0ABN6JMA1_9BURK</name>
<accession>A0ABN6JMA1</accession>
<evidence type="ECO:0000313" key="1">
    <source>
        <dbReference type="EMBL" id="BCZ81841.1"/>
    </source>
</evidence>
<dbReference type="EMBL" id="AP024956">
    <property type="protein sequence ID" value="BCZ81841.1"/>
    <property type="molecule type" value="Genomic_DNA"/>
</dbReference>
<evidence type="ECO:0000313" key="2">
    <source>
        <dbReference type="Proteomes" id="UP001319874"/>
    </source>
</evidence>
<sequence length="149" mass="16472">MNSNQDAVRCVSIGDCAPVSWLMTDRDVLAMFPEEAMHLHAPIRRKPKRLASAAISKITVGAWECTAHFFFGGDALLNEIIVIPLDQNPVGCFESWLMLLAAAHGRAGQQPSCYDLAVWHLPATTVRLQRIDATALGMPLVSIQYQRRT</sequence>
<keyword evidence="2" id="KW-1185">Reference proteome</keyword>
<protein>
    <submittedName>
        <fullName evidence="1">Uncharacterized protein</fullName>
    </submittedName>
</protein>
<gene>
    <name evidence="1" type="ORF">PTKU64_55160</name>
</gene>
<reference evidence="1 2" key="1">
    <citation type="journal article" date="2022" name="Front. Microbiol.">
        <title>Identification and characterization of a novel class of self-sufficient cytochrome P450 hydroxylase involved in cyclohexanecarboxylate degradation in Paraburkholderia terrae strain KU-64.</title>
        <authorList>
            <person name="Yamamoto T."/>
            <person name="Hasegawa Y."/>
            <person name="Iwaki H."/>
        </authorList>
    </citation>
    <scope>NUCLEOTIDE SEQUENCE [LARGE SCALE GENOMIC DNA]</scope>
    <source>
        <strain evidence="1 2">KU-64</strain>
    </source>
</reference>
<proteinExistence type="predicted"/>
<dbReference type="Proteomes" id="UP001319874">
    <property type="component" value="Chromosome 2"/>
</dbReference>
<organism evidence="1 2">
    <name type="scientific">Paraburkholderia terrae</name>
    <dbReference type="NCBI Taxonomy" id="311230"/>
    <lineage>
        <taxon>Bacteria</taxon>
        <taxon>Pseudomonadati</taxon>
        <taxon>Pseudomonadota</taxon>
        <taxon>Betaproteobacteria</taxon>
        <taxon>Burkholderiales</taxon>
        <taxon>Burkholderiaceae</taxon>
        <taxon>Paraburkholderia</taxon>
    </lineage>
</organism>